<feature type="domain" description="ABC transporter" evidence="4">
    <location>
        <begin position="9"/>
        <end position="230"/>
    </location>
</feature>
<dbReference type="RefSeq" id="WP_138226394.1">
    <property type="nucleotide sequence ID" value="NZ_CP040396.1"/>
</dbReference>
<name>A0A4P8XP47_9BACL</name>
<accession>A0A4P8XP47</accession>
<dbReference type="GO" id="GO:0022857">
    <property type="term" value="F:transmembrane transporter activity"/>
    <property type="evidence" value="ECO:0007669"/>
    <property type="project" value="TreeGrafter"/>
</dbReference>
<sequence length="230" mass="25129">MPGEKDALIQINKVSKHYLMGGEWVKALDDVSLRIQRGDFLSIVGPSGSGKSTLMNVLGCLDTPTSGQYLLDGEEISGLNDHLLAEIRNRKIGFIFQSYNLLNRLSALENVELPLIYRGLPARKRRELAADALAKVGLQEKLYNKPMELSGGQQQRLAIARALAGDPPILLADEPTGALDSRTGKEVMSLIHNLNEAGHTIILITHDQEISRQAGRIVKISDGRLTEEGA</sequence>
<dbReference type="InterPro" id="IPR027417">
    <property type="entry name" value="P-loop_NTPase"/>
</dbReference>
<organism evidence="5 6">
    <name type="scientific">Paenibacillus algicola</name>
    <dbReference type="NCBI Taxonomy" id="2565926"/>
    <lineage>
        <taxon>Bacteria</taxon>
        <taxon>Bacillati</taxon>
        <taxon>Bacillota</taxon>
        <taxon>Bacilli</taxon>
        <taxon>Bacillales</taxon>
        <taxon>Paenibacillaceae</taxon>
        <taxon>Paenibacillus</taxon>
    </lineage>
</organism>
<dbReference type="SMART" id="SM00382">
    <property type="entry name" value="AAA"/>
    <property type="match status" value="1"/>
</dbReference>
<dbReference type="InterPro" id="IPR015854">
    <property type="entry name" value="ABC_transpr_LolD-like"/>
</dbReference>
<dbReference type="Proteomes" id="UP000300879">
    <property type="component" value="Chromosome"/>
</dbReference>
<dbReference type="InterPro" id="IPR003439">
    <property type="entry name" value="ABC_transporter-like_ATP-bd"/>
</dbReference>
<evidence type="ECO:0000259" key="4">
    <source>
        <dbReference type="PROSITE" id="PS50893"/>
    </source>
</evidence>
<evidence type="ECO:0000313" key="5">
    <source>
        <dbReference type="EMBL" id="QCT03540.1"/>
    </source>
</evidence>
<dbReference type="KEGG" id="palo:E6C60_2828"/>
<keyword evidence="2" id="KW-0547">Nucleotide-binding</keyword>
<dbReference type="PANTHER" id="PTHR24220:SF86">
    <property type="entry name" value="ABC TRANSPORTER ABCH.1"/>
    <property type="match status" value="1"/>
</dbReference>
<dbReference type="PROSITE" id="PS00211">
    <property type="entry name" value="ABC_TRANSPORTER_1"/>
    <property type="match status" value="1"/>
</dbReference>
<keyword evidence="6" id="KW-1185">Reference proteome</keyword>
<dbReference type="InterPro" id="IPR003593">
    <property type="entry name" value="AAA+_ATPase"/>
</dbReference>
<dbReference type="SUPFAM" id="SSF52540">
    <property type="entry name" value="P-loop containing nucleoside triphosphate hydrolases"/>
    <property type="match status" value="1"/>
</dbReference>
<evidence type="ECO:0000256" key="3">
    <source>
        <dbReference type="ARBA" id="ARBA00022840"/>
    </source>
</evidence>
<protein>
    <submittedName>
        <fullName evidence="5">ABC transporter related protein</fullName>
    </submittedName>
</protein>
<dbReference type="CDD" id="cd03255">
    <property type="entry name" value="ABC_MJ0796_LolCDE_FtsE"/>
    <property type="match status" value="1"/>
</dbReference>
<dbReference type="GO" id="GO:0005524">
    <property type="term" value="F:ATP binding"/>
    <property type="evidence" value="ECO:0007669"/>
    <property type="project" value="UniProtKB-KW"/>
</dbReference>
<evidence type="ECO:0000256" key="1">
    <source>
        <dbReference type="ARBA" id="ARBA00022448"/>
    </source>
</evidence>
<keyword evidence="1" id="KW-0813">Transport</keyword>
<dbReference type="PANTHER" id="PTHR24220">
    <property type="entry name" value="IMPORT ATP-BINDING PROTEIN"/>
    <property type="match status" value="1"/>
</dbReference>
<gene>
    <name evidence="5" type="ORF">E6C60_2828</name>
</gene>
<dbReference type="InterPro" id="IPR017871">
    <property type="entry name" value="ABC_transporter-like_CS"/>
</dbReference>
<dbReference type="GO" id="GO:0098796">
    <property type="term" value="C:membrane protein complex"/>
    <property type="evidence" value="ECO:0007669"/>
    <property type="project" value="UniProtKB-ARBA"/>
</dbReference>
<dbReference type="FunFam" id="3.40.50.300:FF:000032">
    <property type="entry name" value="Export ABC transporter ATP-binding protein"/>
    <property type="match status" value="1"/>
</dbReference>
<dbReference type="GO" id="GO:0005886">
    <property type="term" value="C:plasma membrane"/>
    <property type="evidence" value="ECO:0007669"/>
    <property type="project" value="TreeGrafter"/>
</dbReference>
<proteinExistence type="predicted"/>
<dbReference type="InterPro" id="IPR017911">
    <property type="entry name" value="MacB-like_ATP-bd"/>
</dbReference>
<evidence type="ECO:0000313" key="6">
    <source>
        <dbReference type="Proteomes" id="UP000300879"/>
    </source>
</evidence>
<dbReference type="OrthoDB" id="9791546at2"/>
<dbReference type="AlphaFoldDB" id="A0A4P8XP47"/>
<dbReference type="EMBL" id="CP040396">
    <property type="protein sequence ID" value="QCT03540.1"/>
    <property type="molecule type" value="Genomic_DNA"/>
</dbReference>
<evidence type="ECO:0000256" key="2">
    <source>
        <dbReference type="ARBA" id="ARBA00022741"/>
    </source>
</evidence>
<dbReference type="PROSITE" id="PS50893">
    <property type="entry name" value="ABC_TRANSPORTER_2"/>
    <property type="match status" value="1"/>
</dbReference>
<dbReference type="Gene3D" id="3.40.50.300">
    <property type="entry name" value="P-loop containing nucleotide triphosphate hydrolases"/>
    <property type="match status" value="1"/>
</dbReference>
<reference evidence="5 6" key="1">
    <citation type="submission" date="2019-05" db="EMBL/GenBank/DDBJ databases">
        <authorList>
            <person name="Chen C."/>
        </authorList>
    </citation>
    <scope>NUCLEOTIDE SEQUENCE [LARGE SCALE GENOMIC DNA]</scope>
    <source>
        <strain evidence="5 6">HB172198</strain>
    </source>
</reference>
<dbReference type="Pfam" id="PF00005">
    <property type="entry name" value="ABC_tran"/>
    <property type="match status" value="1"/>
</dbReference>
<keyword evidence="3" id="KW-0067">ATP-binding</keyword>
<dbReference type="GO" id="GO:0016887">
    <property type="term" value="F:ATP hydrolysis activity"/>
    <property type="evidence" value="ECO:0007669"/>
    <property type="project" value="InterPro"/>
</dbReference>